<dbReference type="SUPFAM" id="SSF53383">
    <property type="entry name" value="PLP-dependent transferases"/>
    <property type="match status" value="1"/>
</dbReference>
<accession>A0AAW0MTV7</accession>
<dbReference type="EMBL" id="JBBPFD010000177">
    <property type="protein sequence ID" value="KAK7879892.1"/>
    <property type="molecule type" value="Genomic_DNA"/>
</dbReference>
<dbReference type="Gene3D" id="3.90.1150.10">
    <property type="entry name" value="Aspartate Aminotransferase, domain 1"/>
    <property type="match status" value="1"/>
</dbReference>
<dbReference type="AlphaFoldDB" id="A0AAW0MTV7"/>
<keyword evidence="3" id="KW-0032">Aminotransferase</keyword>
<dbReference type="PANTHER" id="PTHR43206:SF1">
    <property type="entry name" value="4-AMINOBUTYRATE AMINOTRANSFERASE, MITOCHONDRIAL"/>
    <property type="match status" value="1"/>
</dbReference>
<dbReference type="InterPro" id="IPR005814">
    <property type="entry name" value="Aminotrans_3"/>
</dbReference>
<evidence type="ECO:0000313" key="7">
    <source>
        <dbReference type="Proteomes" id="UP001460270"/>
    </source>
</evidence>
<evidence type="ECO:0000256" key="1">
    <source>
        <dbReference type="ARBA" id="ARBA00001933"/>
    </source>
</evidence>
<dbReference type="InterPro" id="IPR015424">
    <property type="entry name" value="PyrdxlP-dep_Trfase"/>
</dbReference>
<protein>
    <recommendedName>
        <fullName evidence="8">4-aminobutyrate aminotransferase</fullName>
    </recommendedName>
</protein>
<evidence type="ECO:0000313" key="6">
    <source>
        <dbReference type="EMBL" id="KAK7879892.1"/>
    </source>
</evidence>
<dbReference type="Proteomes" id="UP001460270">
    <property type="component" value="Unassembled WGS sequence"/>
</dbReference>
<dbReference type="Pfam" id="PF00202">
    <property type="entry name" value="Aminotran_3"/>
    <property type="match status" value="1"/>
</dbReference>
<comment type="cofactor">
    <cofactor evidence="1">
        <name>pyridoxal 5'-phosphate</name>
        <dbReference type="ChEBI" id="CHEBI:597326"/>
    </cofactor>
</comment>
<dbReference type="GO" id="GO:0009450">
    <property type="term" value="P:gamma-aminobutyric acid catabolic process"/>
    <property type="evidence" value="ECO:0007669"/>
    <property type="project" value="TreeGrafter"/>
</dbReference>
<comment type="caution">
    <text evidence="6">The sequence shown here is derived from an EMBL/GenBank/DDBJ whole genome shotgun (WGS) entry which is preliminary data.</text>
</comment>
<evidence type="ECO:0000256" key="5">
    <source>
        <dbReference type="SAM" id="MobiDB-lite"/>
    </source>
</evidence>
<evidence type="ECO:0000256" key="3">
    <source>
        <dbReference type="ARBA" id="ARBA00022576"/>
    </source>
</evidence>
<gene>
    <name evidence="6" type="ORF">WMY93_033441</name>
</gene>
<evidence type="ECO:0008006" key="8">
    <source>
        <dbReference type="Google" id="ProtNLM"/>
    </source>
</evidence>
<keyword evidence="7" id="KW-1185">Reference proteome</keyword>
<dbReference type="GO" id="GO:0030170">
    <property type="term" value="F:pyridoxal phosphate binding"/>
    <property type="evidence" value="ECO:0007669"/>
    <property type="project" value="InterPro"/>
</dbReference>
<feature type="compositionally biased region" description="Basic and acidic residues" evidence="5">
    <location>
        <begin position="1"/>
        <end position="22"/>
    </location>
</feature>
<keyword evidence="4" id="KW-0808">Transferase</keyword>
<organism evidence="6 7">
    <name type="scientific">Mugilogobius chulae</name>
    <name type="common">yellowstripe goby</name>
    <dbReference type="NCBI Taxonomy" id="88201"/>
    <lineage>
        <taxon>Eukaryota</taxon>
        <taxon>Metazoa</taxon>
        <taxon>Chordata</taxon>
        <taxon>Craniata</taxon>
        <taxon>Vertebrata</taxon>
        <taxon>Euteleostomi</taxon>
        <taxon>Actinopterygii</taxon>
        <taxon>Neopterygii</taxon>
        <taxon>Teleostei</taxon>
        <taxon>Neoteleostei</taxon>
        <taxon>Acanthomorphata</taxon>
        <taxon>Gobiaria</taxon>
        <taxon>Gobiiformes</taxon>
        <taxon>Gobioidei</taxon>
        <taxon>Gobiidae</taxon>
        <taxon>Gobionellinae</taxon>
        <taxon>Mugilogobius</taxon>
    </lineage>
</organism>
<evidence type="ECO:0000256" key="2">
    <source>
        <dbReference type="ARBA" id="ARBA00008954"/>
    </source>
</evidence>
<sequence>MHEQIKLELTERSTRQHQRSREQYPGLLSRARGQGTFCAVDICDDPTRSKILLMARDKGVLLGGCGERSIRFRPALIFKEYHVALFLNIFNDVLAQLK</sequence>
<dbReference type="GO" id="GO:0005739">
    <property type="term" value="C:mitochondrion"/>
    <property type="evidence" value="ECO:0007669"/>
    <property type="project" value="TreeGrafter"/>
</dbReference>
<dbReference type="PANTHER" id="PTHR43206">
    <property type="entry name" value="AMINOTRANSFERASE"/>
    <property type="match status" value="1"/>
</dbReference>
<evidence type="ECO:0000256" key="4">
    <source>
        <dbReference type="ARBA" id="ARBA00022679"/>
    </source>
</evidence>
<comment type="similarity">
    <text evidence="2">Belongs to the class-III pyridoxal-phosphate-dependent aminotransferase family.</text>
</comment>
<reference evidence="7" key="1">
    <citation type="submission" date="2024-04" db="EMBL/GenBank/DDBJ databases">
        <title>Salinicola lusitanus LLJ914,a marine bacterium isolated from the Okinawa Trough.</title>
        <authorList>
            <person name="Li J."/>
        </authorList>
    </citation>
    <scope>NUCLEOTIDE SEQUENCE [LARGE SCALE GENOMIC DNA]</scope>
</reference>
<proteinExistence type="inferred from homology"/>
<dbReference type="GO" id="GO:0008483">
    <property type="term" value="F:transaminase activity"/>
    <property type="evidence" value="ECO:0007669"/>
    <property type="project" value="UniProtKB-KW"/>
</dbReference>
<dbReference type="InterPro" id="IPR015422">
    <property type="entry name" value="PyrdxlP-dep_Trfase_small"/>
</dbReference>
<name>A0AAW0MTV7_9GOBI</name>
<feature type="region of interest" description="Disordered" evidence="5">
    <location>
        <begin position="1"/>
        <end position="24"/>
    </location>
</feature>